<accession>A0AAJ2S959</accession>
<evidence type="ECO:0000313" key="1">
    <source>
        <dbReference type="EMBL" id="MDX6033530.1"/>
    </source>
</evidence>
<organism evidence="1 4">
    <name type="scientific">Scandinavium lactucae</name>
    <dbReference type="NCBI Taxonomy" id="3095028"/>
    <lineage>
        <taxon>Bacteria</taxon>
        <taxon>Pseudomonadati</taxon>
        <taxon>Pseudomonadota</taxon>
        <taxon>Gammaproteobacteria</taxon>
        <taxon>Enterobacterales</taxon>
        <taxon>Enterobacteriaceae</taxon>
        <taxon>Scandinavium</taxon>
    </lineage>
</organism>
<proteinExistence type="predicted"/>
<dbReference type="PROSITE" id="PS51257">
    <property type="entry name" value="PROKAR_LIPOPROTEIN"/>
    <property type="match status" value="1"/>
</dbReference>
<dbReference type="AlphaFoldDB" id="A0AAJ2S959"/>
<name>A0AAJ2S959_9ENTR</name>
<sequence>MKGGRIAALLTGMLLVGCGSHPEIPVGEQQTLVMEANVLAAGISAENPQLTTSEIQATASSQLYNERTTPVTVHYRFYWYDARGLEMHPLEAPRTVTIPAQSSVTLYGGANSLGAHKVRLYLYL</sequence>
<evidence type="ECO:0000313" key="4">
    <source>
        <dbReference type="Proteomes" id="UP001282336"/>
    </source>
</evidence>
<keyword evidence="3" id="KW-1185">Reference proteome</keyword>
<reference evidence="1 3" key="1">
    <citation type="submission" date="2023-11" db="EMBL/GenBank/DDBJ databases">
        <title>Scandinavium wanjuensis sp. nov., isolated from lettuce South Korea.</title>
        <authorList>
            <person name="Park J."/>
            <person name="Park S."/>
            <person name="Oh K.K."/>
            <person name="Cho G.S."/>
            <person name="Franz C.M.A.P."/>
        </authorList>
    </citation>
    <scope>NUCLEOTIDE SEQUENCE</scope>
    <source>
        <strain evidence="1">V105_12</strain>
        <strain evidence="2 3">V105_6</strain>
    </source>
</reference>
<dbReference type="CDD" id="cd09030">
    <property type="entry name" value="DUF1425"/>
    <property type="match status" value="1"/>
</dbReference>
<dbReference type="InterPro" id="IPR038483">
    <property type="entry name" value="YcfL-like_sf"/>
</dbReference>
<gene>
    <name evidence="2" type="ORF">SIK69_21000</name>
    <name evidence="1" type="ORF">SIL20_18690</name>
</gene>
<dbReference type="RefSeq" id="WP_319629978.1">
    <property type="nucleotide sequence ID" value="NZ_JAWXRB010000045.1"/>
</dbReference>
<evidence type="ECO:0000313" key="2">
    <source>
        <dbReference type="EMBL" id="MDX6042674.1"/>
    </source>
</evidence>
<dbReference type="EMBL" id="JAWXRD010000040">
    <property type="protein sequence ID" value="MDX6042674.1"/>
    <property type="molecule type" value="Genomic_DNA"/>
</dbReference>
<dbReference type="Pfam" id="PF07233">
    <property type="entry name" value="DUF1425"/>
    <property type="match status" value="1"/>
</dbReference>
<dbReference type="Proteomes" id="UP001282336">
    <property type="component" value="Unassembled WGS sequence"/>
</dbReference>
<comment type="caution">
    <text evidence="1">The sequence shown here is derived from an EMBL/GenBank/DDBJ whole genome shotgun (WGS) entry which is preliminary data.</text>
</comment>
<dbReference type="InterPro" id="IPR010824">
    <property type="entry name" value="DUF1425"/>
</dbReference>
<evidence type="ECO:0000313" key="3">
    <source>
        <dbReference type="Proteomes" id="UP001275664"/>
    </source>
</evidence>
<dbReference type="Gene3D" id="2.60.40.3230">
    <property type="match status" value="1"/>
</dbReference>
<dbReference type="Proteomes" id="UP001275664">
    <property type="component" value="Unassembled WGS sequence"/>
</dbReference>
<protein>
    <submittedName>
        <fullName evidence="1">YcfL family protein</fullName>
    </submittedName>
</protein>
<dbReference type="EMBL" id="JAWXRC010000042">
    <property type="protein sequence ID" value="MDX6033530.1"/>
    <property type="molecule type" value="Genomic_DNA"/>
</dbReference>